<evidence type="ECO:0000313" key="5">
    <source>
        <dbReference type="Proteomes" id="UP000075221"/>
    </source>
</evidence>
<dbReference type="RefSeq" id="WP_062819262.1">
    <property type="nucleotide sequence ID" value="NZ_CP014352.1"/>
</dbReference>
<feature type="compositionally biased region" description="Low complexity" evidence="1">
    <location>
        <begin position="1"/>
        <end position="10"/>
    </location>
</feature>
<dbReference type="PANTHER" id="PTHR43685">
    <property type="entry name" value="GLYCOSYLTRANSFERASE"/>
    <property type="match status" value="1"/>
</dbReference>
<keyword evidence="3" id="KW-0808">Transferase</keyword>
<evidence type="ECO:0000313" key="3">
    <source>
        <dbReference type="EMBL" id="AMS04949.1"/>
    </source>
</evidence>
<name>A0AAC8YE80_9ACTN</name>
<protein>
    <submittedName>
        <fullName evidence="3">Glycosyl transferase</fullName>
    </submittedName>
</protein>
<feature type="transmembrane region" description="Helical" evidence="2">
    <location>
        <begin position="715"/>
        <end position="733"/>
    </location>
</feature>
<gene>
    <name evidence="4" type="ORF">A8L58_06655</name>
    <name evidence="3" type="ORF">AXH35_05190</name>
</gene>
<dbReference type="InterPro" id="IPR050834">
    <property type="entry name" value="Glycosyltransf_2"/>
</dbReference>
<dbReference type="Proteomes" id="UP000075221">
    <property type="component" value="Chromosome"/>
</dbReference>
<evidence type="ECO:0000256" key="2">
    <source>
        <dbReference type="SAM" id="Phobius"/>
    </source>
</evidence>
<feature type="transmembrane region" description="Helical" evidence="2">
    <location>
        <begin position="540"/>
        <end position="560"/>
    </location>
</feature>
<feature type="region of interest" description="Disordered" evidence="1">
    <location>
        <begin position="1"/>
        <end position="27"/>
    </location>
</feature>
<sequence length="1104" mass="116824">MNDQTGDAPIGPAPGGGEGPRTAEGLTDWSIPVVPSLPVKQEDWAWAHERRPEPPTRVSPEQVAAVLIVHQAGEWLGRALARLAGLADRPGVTIAVDMGSEDESADLLASAQRDGLIEDVLHTPGDRTPGEGVASAVAILPDDITHLWILHDDLELTPDSLHQMLVEVSRAPMADVAFPTLLRPAMRNYPEFIEEQGQTLSTTGARVLPVVDRGDIDQHQGEPVRVLGGSTAGMFISLKAWRRVGGFDPAVPLFRDGVEFGWRANEAGLVVRTAPSCAIHHRQAGRGWERDSVLAERPDLTDRLVGMRMVAARSESVTRTSLALMLQCLVRALVLLLGKAPGRAADELRAGTRLWRTRSQTAAMAERISTFRQSCDPDDVAHTARLLPTHRRMWRRIADQFAGDVSDRLHPGRDSDLGTSIDELTADDDFAGREHHTVLNPYTVMVVGMLLLGVVAGRSLFGSGSAVSSWLAPAPGGLSGAWSAWLAAVPGQLGGSSPWLAVAALGSVITVGQPEVFARACLLLAPLAAAMSAHRLTRRVLGLGVPAVLVASMWALLPVITGSLARGSITGLAMAVVTPQVALHSWRLLAPATIDVDELWGAGTSGASDRWRSAGAAAAWTAIAISLVPASWVMVLIVMVAALRADRTVWRQVLLVLIAPLVVVSPWLVRIASAPARLITGADPLLTGTFAPRAGLWVLLGGGVSVAAVPAWVSLVGVLPLWFAALWALTWLLRHRGAEGAAGRGRVIGTAAVSLLAFLAAGIAARRLVPLWGTEIHPEIETWQMVGLGGLLALVATAWQGTLLAVQADDEAAEDQESDPDRAPSLGELMARWSSKVLPGVLTVGLVASCLWWVAGGAGQPLHRASSKLPAYVTAVQDSPRRTRTLMILVQGGGTSWNLVDSRNPGWGTGEKPVISTDPRIRADASELARAVATGDVGEDLAARLEAMGVAHVWLRGAADDVVSQVSNASGLTSARADADTTVWSLDGDPSRAWLVSGRSVTQLSGTVPSGSGDRRLVIAEPRDDRWRVSVGGVELERLDAEPSGGIGQTYRLGSASGPVTWSMPNQGWVVLVEVGAMLILMIVAGPNASRRAPAPRRSMEADK</sequence>
<evidence type="ECO:0000256" key="1">
    <source>
        <dbReference type="SAM" id="MobiDB-lite"/>
    </source>
</evidence>
<feature type="transmembrane region" description="Helical" evidence="2">
    <location>
        <begin position="442"/>
        <end position="461"/>
    </location>
</feature>
<feature type="transmembrane region" description="Helical" evidence="2">
    <location>
        <begin position="745"/>
        <end position="765"/>
    </location>
</feature>
<feature type="transmembrane region" description="Helical" evidence="2">
    <location>
        <begin position="617"/>
        <end position="643"/>
    </location>
</feature>
<dbReference type="SUPFAM" id="SSF53448">
    <property type="entry name" value="Nucleotide-diphospho-sugar transferases"/>
    <property type="match status" value="1"/>
</dbReference>
<proteinExistence type="predicted"/>
<feature type="transmembrane region" description="Helical" evidence="2">
    <location>
        <begin position="785"/>
        <end position="806"/>
    </location>
</feature>
<feature type="transmembrane region" description="Helical" evidence="2">
    <location>
        <begin position="516"/>
        <end position="534"/>
    </location>
</feature>
<feature type="transmembrane region" description="Helical" evidence="2">
    <location>
        <begin position="649"/>
        <end position="669"/>
    </location>
</feature>
<feature type="transmembrane region" description="Helical" evidence="2">
    <location>
        <begin position="1069"/>
        <end position="1090"/>
    </location>
</feature>
<dbReference type="EMBL" id="CP014352">
    <property type="protein sequence ID" value="AMS04949.1"/>
    <property type="molecule type" value="Genomic_DNA"/>
</dbReference>
<evidence type="ECO:0000313" key="6">
    <source>
        <dbReference type="Proteomes" id="UP000178666"/>
    </source>
</evidence>
<accession>A0AAC8YE80</accession>
<dbReference type="Proteomes" id="UP000178666">
    <property type="component" value="Chromosome"/>
</dbReference>
<dbReference type="PANTHER" id="PTHR43685:SF3">
    <property type="entry name" value="SLR2126 PROTEIN"/>
    <property type="match status" value="1"/>
</dbReference>
<dbReference type="AlphaFoldDB" id="A0AAC8YE80"/>
<reference evidence="4 6" key="1">
    <citation type="journal article" date="2016" name="Plant Dis.">
        <title>Improved production of propionic acid using genome shuffling.</title>
        <authorList>
            <person name="Luna-Flores C.H."/>
            <person name="Palfreyman R.W."/>
            <person name="Kromer J.O."/>
            <person name="Nielsen L.K."/>
            <person name="Marcellin E."/>
        </authorList>
    </citation>
    <scope>NUCLEOTIDE SEQUENCE [LARGE SCALE GENOMIC DNA]</scope>
    <source>
        <strain evidence="4 6">F3E8</strain>
    </source>
</reference>
<keyword evidence="2" id="KW-0812">Transmembrane</keyword>
<dbReference type="Gene3D" id="3.90.550.10">
    <property type="entry name" value="Spore Coat Polysaccharide Biosynthesis Protein SpsA, Chain A"/>
    <property type="match status" value="1"/>
</dbReference>
<keyword evidence="2" id="KW-1133">Transmembrane helix</keyword>
<dbReference type="EMBL" id="CP015970">
    <property type="protein sequence ID" value="AOZ46433.1"/>
    <property type="molecule type" value="Genomic_DNA"/>
</dbReference>
<organism evidence="3 5">
    <name type="scientific">Acidipropionibacterium acidipropionici</name>
    <dbReference type="NCBI Taxonomy" id="1748"/>
    <lineage>
        <taxon>Bacteria</taxon>
        <taxon>Bacillati</taxon>
        <taxon>Actinomycetota</taxon>
        <taxon>Actinomycetes</taxon>
        <taxon>Propionibacteriales</taxon>
        <taxon>Propionibacteriaceae</taxon>
        <taxon>Acidipropionibacterium</taxon>
    </lineage>
</organism>
<keyword evidence="6" id="KW-1185">Reference proteome</keyword>
<dbReference type="InterPro" id="IPR029044">
    <property type="entry name" value="Nucleotide-diphossugar_trans"/>
</dbReference>
<feature type="transmembrane region" description="Helical" evidence="2">
    <location>
        <begin position="837"/>
        <end position="855"/>
    </location>
</feature>
<reference evidence="3 5" key="2">
    <citation type="submission" date="2016-02" db="EMBL/GenBank/DDBJ databases">
        <title>Complete Genome Sequence of Propionibacterium acidipropionici ATCC 55737.</title>
        <authorList>
            <person name="Luna Flores C.H."/>
            <person name="Nielsen L.K."/>
            <person name="Marcellin E."/>
        </authorList>
    </citation>
    <scope>NUCLEOTIDE SEQUENCE [LARGE SCALE GENOMIC DNA]</scope>
    <source>
        <strain evidence="3 5">ATCC 55737</strain>
    </source>
</reference>
<keyword evidence="2" id="KW-0472">Membrane</keyword>
<evidence type="ECO:0000313" key="4">
    <source>
        <dbReference type="EMBL" id="AOZ46433.1"/>
    </source>
</evidence>
<dbReference type="GO" id="GO:0016740">
    <property type="term" value="F:transferase activity"/>
    <property type="evidence" value="ECO:0007669"/>
    <property type="project" value="UniProtKB-KW"/>
</dbReference>